<evidence type="ECO:0000313" key="6">
    <source>
        <dbReference type="Proteomes" id="UP001461498"/>
    </source>
</evidence>
<feature type="chain" id="PRO_5043878282" description="Glucose-methanol-choline oxidoreductase N-terminal domain-containing protein" evidence="3">
    <location>
        <begin position="20"/>
        <end position="579"/>
    </location>
</feature>
<accession>A0AAW1D8N4</accession>
<dbReference type="Pfam" id="PF00732">
    <property type="entry name" value="GMC_oxred_N"/>
    <property type="match status" value="1"/>
</dbReference>
<comment type="similarity">
    <text evidence="1">Belongs to the GMC oxidoreductase family.</text>
</comment>
<keyword evidence="3" id="KW-0732">Signal</keyword>
<dbReference type="SUPFAM" id="SSF54373">
    <property type="entry name" value="FAD-linked reductases, C-terminal domain"/>
    <property type="match status" value="1"/>
</dbReference>
<evidence type="ECO:0000313" key="5">
    <source>
        <dbReference type="EMBL" id="KAK9506822.1"/>
    </source>
</evidence>
<dbReference type="InterPro" id="IPR036188">
    <property type="entry name" value="FAD/NAD-bd_sf"/>
</dbReference>
<dbReference type="Gene3D" id="3.30.560.10">
    <property type="entry name" value="Glucose Oxidase, domain 3"/>
    <property type="match status" value="1"/>
</dbReference>
<feature type="signal peptide" evidence="3">
    <location>
        <begin position="1"/>
        <end position="19"/>
    </location>
</feature>
<dbReference type="InterPro" id="IPR007867">
    <property type="entry name" value="GMC_OxRtase_C"/>
</dbReference>
<keyword evidence="6" id="KW-1185">Reference proteome</keyword>
<keyword evidence="2" id="KW-0274">FAD</keyword>
<comment type="caution">
    <text evidence="5">The sequence shown here is derived from an EMBL/GenBank/DDBJ whole genome shotgun (WGS) entry which is preliminary data.</text>
</comment>
<evidence type="ECO:0000256" key="1">
    <source>
        <dbReference type="ARBA" id="ARBA00010790"/>
    </source>
</evidence>
<protein>
    <recommendedName>
        <fullName evidence="4">Glucose-methanol-choline oxidoreductase N-terminal domain-containing protein</fullName>
    </recommendedName>
</protein>
<proteinExistence type="inferred from homology"/>
<evidence type="ECO:0000256" key="3">
    <source>
        <dbReference type="SAM" id="SignalP"/>
    </source>
</evidence>
<sequence>MALSTSLQIFLSILGAYIAKYFPEVIDPSLKPMDSANCIKCRKVKYDFIIVGAGSAGSVLANRLSENPKWNILLIEAGSDESYITSTPALSRATLNTKVDWNYTTVRQNYACMTRNGYCLYPRGHVMGGSSSLNGMLYVRGNPADYDEWEQMGNPGWGSKDVCKYFLRLENMSIPELKNSPWHSTSGPLTVSYSRYYAPVINDIFQAGIDSGLKSIDYNGASHVGISYAQTTTDGVTRASASKCYLDPIRKRANLRVFKNTLVTKVLINKKKRTAVGVRCLTSGEQYDIMAKKEVILSAGAINTPQILMLSGVGPKEHLEEKGIPVIADLPVGKNLQDHGMVVLSFNQENFTEECEKQYGDDAAYNYAKNRQGVLTSNNLAILAYPNNTQAPDLPPNLQFTFAAENFVFQTAPGTCLTGLVVNINPKSRGTVKLNTTSIFDAPLIDPNYYGVEEDLDITILGVQQIYKYLKAPILSKYGFSNFTFEACIGIQNEIDYIKCTIKYQTTTIYHPCGTTRMGSELDKSTVVNSELKVHSIKRLRVVDAGVMPRITRGNTNAPTIMIAEKASDIIKWTYFGKF</sequence>
<dbReference type="GO" id="GO:0050660">
    <property type="term" value="F:flavin adenine dinucleotide binding"/>
    <property type="evidence" value="ECO:0007669"/>
    <property type="project" value="InterPro"/>
</dbReference>
<dbReference type="InterPro" id="IPR000172">
    <property type="entry name" value="GMC_OxRdtase_N"/>
</dbReference>
<gene>
    <name evidence="5" type="ORF">O3M35_008686</name>
</gene>
<feature type="binding site" evidence="2">
    <location>
        <position position="126"/>
    </location>
    <ligand>
        <name>FAD</name>
        <dbReference type="ChEBI" id="CHEBI:57692"/>
    </ligand>
</feature>
<dbReference type="Proteomes" id="UP001461498">
    <property type="component" value="Unassembled WGS sequence"/>
</dbReference>
<feature type="domain" description="Glucose-methanol-choline oxidoreductase N-terminal" evidence="4">
    <location>
        <begin position="300"/>
        <end position="314"/>
    </location>
</feature>
<dbReference type="InterPro" id="IPR012132">
    <property type="entry name" value="GMC_OxRdtase"/>
</dbReference>
<dbReference type="PANTHER" id="PTHR11552:SF158">
    <property type="entry name" value="GH23626P-RELATED"/>
    <property type="match status" value="1"/>
</dbReference>
<comment type="cofactor">
    <cofactor evidence="2">
        <name>FAD</name>
        <dbReference type="ChEBI" id="CHEBI:57692"/>
    </cofactor>
</comment>
<dbReference type="AlphaFoldDB" id="A0AAW1D8N4"/>
<evidence type="ECO:0000259" key="4">
    <source>
        <dbReference type="PROSITE" id="PS00624"/>
    </source>
</evidence>
<dbReference type="PANTHER" id="PTHR11552">
    <property type="entry name" value="GLUCOSE-METHANOL-CHOLINE GMC OXIDOREDUCTASE"/>
    <property type="match status" value="1"/>
</dbReference>
<dbReference type="PROSITE" id="PS00624">
    <property type="entry name" value="GMC_OXRED_2"/>
    <property type="match status" value="1"/>
</dbReference>
<dbReference type="GO" id="GO:0016614">
    <property type="term" value="F:oxidoreductase activity, acting on CH-OH group of donors"/>
    <property type="evidence" value="ECO:0007669"/>
    <property type="project" value="InterPro"/>
</dbReference>
<evidence type="ECO:0000256" key="2">
    <source>
        <dbReference type="PIRSR" id="PIRSR000137-2"/>
    </source>
</evidence>
<keyword evidence="2" id="KW-0285">Flavoprotein</keyword>
<dbReference type="SUPFAM" id="SSF51905">
    <property type="entry name" value="FAD/NAD(P)-binding domain"/>
    <property type="match status" value="1"/>
</dbReference>
<dbReference type="EMBL" id="JAPXFL010000005">
    <property type="protein sequence ID" value="KAK9506822.1"/>
    <property type="molecule type" value="Genomic_DNA"/>
</dbReference>
<dbReference type="Gene3D" id="3.50.50.60">
    <property type="entry name" value="FAD/NAD(P)-binding domain"/>
    <property type="match status" value="1"/>
</dbReference>
<reference evidence="5 6" key="1">
    <citation type="submission" date="2022-12" db="EMBL/GenBank/DDBJ databases">
        <title>Chromosome-level genome assembly of true bugs.</title>
        <authorList>
            <person name="Ma L."/>
            <person name="Li H."/>
        </authorList>
    </citation>
    <scope>NUCLEOTIDE SEQUENCE [LARGE SCALE GENOMIC DNA]</scope>
    <source>
        <strain evidence="5">Lab_2022b</strain>
    </source>
</reference>
<name>A0AAW1D8N4_9HEMI</name>
<dbReference type="PIRSF" id="PIRSF000137">
    <property type="entry name" value="Alcohol_oxidase"/>
    <property type="match status" value="1"/>
</dbReference>
<organism evidence="5 6">
    <name type="scientific">Rhynocoris fuscipes</name>
    <dbReference type="NCBI Taxonomy" id="488301"/>
    <lineage>
        <taxon>Eukaryota</taxon>
        <taxon>Metazoa</taxon>
        <taxon>Ecdysozoa</taxon>
        <taxon>Arthropoda</taxon>
        <taxon>Hexapoda</taxon>
        <taxon>Insecta</taxon>
        <taxon>Pterygota</taxon>
        <taxon>Neoptera</taxon>
        <taxon>Paraneoptera</taxon>
        <taxon>Hemiptera</taxon>
        <taxon>Heteroptera</taxon>
        <taxon>Panheteroptera</taxon>
        <taxon>Cimicomorpha</taxon>
        <taxon>Reduviidae</taxon>
        <taxon>Harpactorinae</taxon>
        <taxon>Harpactorini</taxon>
        <taxon>Rhynocoris</taxon>
    </lineage>
</organism>
<dbReference type="Pfam" id="PF05199">
    <property type="entry name" value="GMC_oxred_C"/>
    <property type="match status" value="1"/>
</dbReference>
<feature type="binding site" evidence="2">
    <location>
        <position position="263"/>
    </location>
    <ligand>
        <name>FAD</name>
        <dbReference type="ChEBI" id="CHEBI:57692"/>
    </ligand>
</feature>